<evidence type="ECO:0000313" key="8">
    <source>
        <dbReference type="EMBL" id="MEQ2358590.1"/>
    </source>
</evidence>
<dbReference type="Proteomes" id="UP001446032">
    <property type="component" value="Unassembled WGS sequence"/>
</dbReference>
<keyword evidence="5 6" id="KW-0234">DNA repair</keyword>
<keyword evidence="8" id="KW-0378">Hydrolase</keyword>
<comment type="subcellular location">
    <subcellularLocation>
        <location evidence="6">Cytoplasm</location>
    </subcellularLocation>
</comment>
<comment type="caution">
    <text evidence="8">The sequence shown here is derived from an EMBL/GenBank/DDBJ whole genome shotgun (WGS) entry which is preliminary data.</text>
</comment>
<feature type="region of interest" description="Domain II" evidence="6">
    <location>
        <begin position="65"/>
        <end position="142"/>
    </location>
</feature>
<dbReference type="SMART" id="SM00278">
    <property type="entry name" value="HhH1"/>
    <property type="match status" value="2"/>
</dbReference>
<feature type="domain" description="Helix-hairpin-helix DNA-binding motif class 1" evidence="7">
    <location>
        <begin position="108"/>
        <end position="127"/>
    </location>
</feature>
<evidence type="ECO:0000256" key="4">
    <source>
        <dbReference type="ARBA" id="ARBA00023172"/>
    </source>
</evidence>
<evidence type="ECO:0000256" key="5">
    <source>
        <dbReference type="ARBA" id="ARBA00023204"/>
    </source>
</evidence>
<keyword evidence="3 6" id="KW-0238">DNA-binding</keyword>
<dbReference type="Gene3D" id="2.40.50.140">
    <property type="entry name" value="Nucleic acid-binding proteins"/>
    <property type="match status" value="1"/>
</dbReference>
<dbReference type="InterPro" id="IPR012340">
    <property type="entry name" value="NA-bd_OB-fold"/>
</dbReference>
<keyword evidence="9" id="KW-1185">Reference proteome</keyword>
<evidence type="ECO:0000256" key="2">
    <source>
        <dbReference type="ARBA" id="ARBA00022763"/>
    </source>
</evidence>
<dbReference type="SUPFAM" id="SSF46929">
    <property type="entry name" value="DNA helicase RuvA subunit, C-terminal domain"/>
    <property type="match status" value="1"/>
</dbReference>
<evidence type="ECO:0000259" key="7">
    <source>
        <dbReference type="SMART" id="SM00278"/>
    </source>
</evidence>
<comment type="subunit">
    <text evidence="6">Homotetramer. Forms an RuvA(8)-RuvB(12)-Holliday junction (HJ) complex. HJ DNA is sandwiched between 2 RuvA tetramers; dsDNA enters through RuvA and exits via RuvB. An RuvB hexamer assembles on each DNA strand where it exits the tetramer. Each RuvB hexamer is contacted by two RuvA subunits (via domain III) on 2 adjacent RuvB subunits; this complex drives branch migration. In the full resolvosome a probable DNA-RuvA(4)-RuvB(12)-RuvC(2) complex forms which resolves the HJ.</text>
</comment>
<evidence type="ECO:0000256" key="3">
    <source>
        <dbReference type="ARBA" id="ARBA00023125"/>
    </source>
</evidence>
<name>A0ABV1ALL7_9FIRM</name>
<sequence length="203" mass="21994">MISFICGQVADTTENSVIIETGGIGYEVFMTGTAIEQAVRMEGKVKVHTYFHVREDAMQLYGFWNKDDLQMFRLLLGVNGIGPKAALGVLAGLTSDELRFAVLSDDVKALSKAPGIGKKTAQKLILELKDKLKLEDAFEKKLAHEQEAAVLAGADFHDGRQEAVEALTALGYSSSEALKAVRRVTDVDPGDVEAILKAALKQL</sequence>
<organism evidence="8 9">
    <name type="scientific">Blautia intestinihominis</name>
    <dbReference type="NCBI Taxonomy" id="3133152"/>
    <lineage>
        <taxon>Bacteria</taxon>
        <taxon>Bacillati</taxon>
        <taxon>Bacillota</taxon>
        <taxon>Clostridia</taxon>
        <taxon>Lachnospirales</taxon>
        <taxon>Lachnospiraceae</taxon>
        <taxon>Blautia</taxon>
    </lineage>
</organism>
<dbReference type="CDD" id="cd14332">
    <property type="entry name" value="UBA_RuvA_C"/>
    <property type="match status" value="1"/>
</dbReference>
<keyword evidence="2 6" id="KW-0227">DNA damage</keyword>
<dbReference type="Gene3D" id="1.10.150.20">
    <property type="entry name" value="5' to 3' exonuclease, C-terminal subdomain"/>
    <property type="match status" value="1"/>
</dbReference>
<accession>A0ABV1ALL7</accession>
<evidence type="ECO:0000256" key="6">
    <source>
        <dbReference type="HAMAP-Rule" id="MF_00031"/>
    </source>
</evidence>
<dbReference type="RefSeq" id="WP_022215163.1">
    <property type="nucleotide sequence ID" value="NZ_JBBMEI010000026.1"/>
</dbReference>
<dbReference type="NCBIfam" id="TIGR00084">
    <property type="entry name" value="ruvA"/>
    <property type="match status" value="1"/>
</dbReference>
<dbReference type="Pfam" id="PF07499">
    <property type="entry name" value="RuvA_C"/>
    <property type="match status" value="1"/>
</dbReference>
<proteinExistence type="inferred from homology"/>
<reference evidence="8 9" key="1">
    <citation type="submission" date="2024-03" db="EMBL/GenBank/DDBJ databases">
        <title>Human intestinal bacterial collection.</title>
        <authorList>
            <person name="Pauvert C."/>
            <person name="Hitch T.C.A."/>
            <person name="Clavel T."/>
        </authorList>
    </citation>
    <scope>NUCLEOTIDE SEQUENCE [LARGE SCALE GENOMIC DNA]</scope>
    <source>
        <strain evidence="8 9">CLA-AA-H95</strain>
    </source>
</reference>
<dbReference type="Gene3D" id="1.10.8.10">
    <property type="entry name" value="DNA helicase RuvA subunit, C-terminal domain"/>
    <property type="match status" value="1"/>
</dbReference>
<feature type="domain" description="Helix-hairpin-helix DNA-binding motif class 1" evidence="7">
    <location>
        <begin position="73"/>
        <end position="92"/>
    </location>
</feature>
<dbReference type="Pfam" id="PF01330">
    <property type="entry name" value="RuvA_N"/>
    <property type="match status" value="1"/>
</dbReference>
<dbReference type="HAMAP" id="MF_00031">
    <property type="entry name" value="DNA_HJ_migration_RuvA"/>
    <property type="match status" value="1"/>
</dbReference>
<dbReference type="GO" id="GO:0003678">
    <property type="term" value="F:DNA helicase activity"/>
    <property type="evidence" value="ECO:0007669"/>
    <property type="project" value="UniProtKB-EC"/>
</dbReference>
<dbReference type="SUPFAM" id="SSF47781">
    <property type="entry name" value="RuvA domain 2-like"/>
    <property type="match status" value="1"/>
</dbReference>
<comment type="caution">
    <text evidence="6">Lacks conserved residue(s) required for the propagation of feature annotation.</text>
</comment>
<dbReference type="Pfam" id="PF14520">
    <property type="entry name" value="HHH_5"/>
    <property type="match status" value="1"/>
</dbReference>
<protein>
    <recommendedName>
        <fullName evidence="6">Holliday junction branch migration complex subunit RuvA</fullName>
    </recommendedName>
</protein>
<evidence type="ECO:0000256" key="1">
    <source>
        <dbReference type="ARBA" id="ARBA00022490"/>
    </source>
</evidence>
<dbReference type="InterPro" id="IPR011114">
    <property type="entry name" value="RuvA_C"/>
</dbReference>
<evidence type="ECO:0000313" key="9">
    <source>
        <dbReference type="Proteomes" id="UP001446032"/>
    </source>
</evidence>
<comment type="function">
    <text evidence="6">The RuvA-RuvB-RuvC complex processes Holliday junction (HJ) DNA during genetic recombination and DNA repair, while the RuvA-RuvB complex plays an important role in the rescue of blocked DNA replication forks via replication fork reversal (RFR). RuvA specifically binds to HJ cruciform DNA, conferring on it an open structure. The RuvB hexamer acts as an ATP-dependent pump, pulling dsDNA into and through the RuvAB complex. HJ branch migration allows RuvC to scan DNA until it finds its consensus sequence, where it cleaves and resolves the cruciform DNA.</text>
</comment>
<gene>
    <name evidence="6 8" type="primary">ruvA</name>
    <name evidence="8" type="ORF">WMO75_09630</name>
</gene>
<feature type="region of interest" description="Domain III" evidence="6">
    <location>
        <begin position="155"/>
        <end position="203"/>
    </location>
</feature>
<dbReference type="InterPro" id="IPR036267">
    <property type="entry name" value="RuvA_C_sf"/>
</dbReference>
<feature type="region of interest" description="Domain I" evidence="6">
    <location>
        <begin position="1"/>
        <end position="64"/>
    </location>
</feature>
<dbReference type="EMBL" id="JBBMEI010000026">
    <property type="protein sequence ID" value="MEQ2358590.1"/>
    <property type="molecule type" value="Genomic_DNA"/>
</dbReference>
<dbReference type="SUPFAM" id="SSF50249">
    <property type="entry name" value="Nucleic acid-binding proteins"/>
    <property type="match status" value="1"/>
</dbReference>
<comment type="similarity">
    <text evidence="6">Belongs to the RuvA family.</text>
</comment>
<dbReference type="InterPro" id="IPR000085">
    <property type="entry name" value="RuvA"/>
</dbReference>
<dbReference type="GO" id="GO:0016787">
    <property type="term" value="F:hydrolase activity"/>
    <property type="evidence" value="ECO:0007669"/>
    <property type="project" value="UniProtKB-KW"/>
</dbReference>
<keyword evidence="4 6" id="KW-0233">DNA recombination</keyword>
<dbReference type="InterPro" id="IPR010994">
    <property type="entry name" value="RuvA_2-like"/>
</dbReference>
<dbReference type="InterPro" id="IPR003583">
    <property type="entry name" value="Hlx-hairpin-Hlx_DNA-bd_motif"/>
</dbReference>
<dbReference type="InterPro" id="IPR013849">
    <property type="entry name" value="DNA_helicase_Holl-junc_RuvA_I"/>
</dbReference>
<comment type="domain">
    <text evidence="6">Has three domains with a flexible linker between the domains II and III and assumes an 'L' shape. Domain III is highly mobile and contacts RuvB.</text>
</comment>
<keyword evidence="1 6" id="KW-0963">Cytoplasm</keyword>